<dbReference type="OrthoDB" id="1669814at2759"/>
<dbReference type="AlphaFoldDB" id="E0V9E6"/>
<dbReference type="PANTHER" id="PTHR43943">
    <property type="entry name" value="DEHYDROGENASE/REDUCTASE (SDR FAMILY) MEMBER 4"/>
    <property type="match status" value="1"/>
</dbReference>
<accession>E0V9E6</accession>
<dbReference type="EnsemblMetazoa" id="PHUM009820-RA">
    <property type="protein sequence ID" value="PHUM009820-PA"/>
    <property type="gene ID" value="PHUM009820"/>
</dbReference>
<dbReference type="GO" id="GO:0004090">
    <property type="term" value="F:carbonyl reductase (NADPH) activity"/>
    <property type="evidence" value="ECO:0007669"/>
    <property type="project" value="UniProtKB-EC"/>
</dbReference>
<dbReference type="SUPFAM" id="SSF51735">
    <property type="entry name" value="NAD(P)-binding Rossmann-fold domains"/>
    <property type="match status" value="1"/>
</dbReference>
<dbReference type="InterPro" id="IPR002347">
    <property type="entry name" value="SDR_fam"/>
</dbReference>
<dbReference type="RefSeq" id="XP_002422740.1">
    <property type="nucleotide sequence ID" value="XM_002422695.1"/>
</dbReference>
<gene>
    <name evidence="3" type="primary">8233701</name>
    <name evidence="2" type="ORF">Phum_PHUM009820</name>
</gene>
<dbReference type="Proteomes" id="UP000009046">
    <property type="component" value="Unassembled WGS sequence"/>
</dbReference>
<dbReference type="InParanoid" id="E0V9E6"/>
<dbReference type="Gene3D" id="3.40.50.720">
    <property type="entry name" value="NAD(P)-binding Rossmann-like Domain"/>
    <property type="match status" value="1"/>
</dbReference>
<comment type="similarity">
    <text evidence="1">Belongs to the short-chain dehydrogenases/reductases (SDR) family.</text>
</comment>
<dbReference type="STRING" id="121224.E0V9E6"/>
<organism>
    <name type="scientific">Pediculus humanus subsp. corporis</name>
    <name type="common">Body louse</name>
    <dbReference type="NCBI Taxonomy" id="121224"/>
    <lineage>
        <taxon>Eukaryota</taxon>
        <taxon>Metazoa</taxon>
        <taxon>Ecdysozoa</taxon>
        <taxon>Arthropoda</taxon>
        <taxon>Hexapoda</taxon>
        <taxon>Insecta</taxon>
        <taxon>Pterygota</taxon>
        <taxon>Neoptera</taxon>
        <taxon>Paraneoptera</taxon>
        <taxon>Psocodea</taxon>
        <taxon>Troctomorpha</taxon>
        <taxon>Phthiraptera</taxon>
        <taxon>Anoplura</taxon>
        <taxon>Pediculidae</taxon>
        <taxon>Pediculus</taxon>
    </lineage>
</organism>
<dbReference type="EMBL" id="AAZO01000114">
    <property type="status" value="NOT_ANNOTATED_CDS"/>
    <property type="molecule type" value="Genomic_DNA"/>
</dbReference>
<dbReference type="CTD" id="8233701"/>
<dbReference type="NCBIfam" id="NF005559">
    <property type="entry name" value="PRK07231.1"/>
    <property type="match status" value="1"/>
</dbReference>
<dbReference type="HOGENOM" id="CLU_010194_1_1_1"/>
<dbReference type="EMBL" id="DS234992">
    <property type="protein sequence ID" value="EEB10002.1"/>
    <property type="molecule type" value="Genomic_DNA"/>
</dbReference>
<dbReference type="GeneID" id="8233701"/>
<dbReference type="FunFam" id="3.40.50.720:FF:000084">
    <property type="entry name" value="Short-chain dehydrogenase reductase"/>
    <property type="match status" value="1"/>
</dbReference>
<reference evidence="2" key="2">
    <citation type="submission" date="2007-04" db="EMBL/GenBank/DDBJ databases">
        <title>The genome of the human body louse.</title>
        <authorList>
            <consortium name="The Human Body Louse Genome Consortium"/>
            <person name="Kirkness E."/>
            <person name="Walenz B."/>
            <person name="Hass B."/>
            <person name="Bruggner R."/>
            <person name="Strausberg R."/>
        </authorList>
    </citation>
    <scope>NUCLEOTIDE SEQUENCE</scope>
    <source>
        <strain evidence="2">USDA</strain>
    </source>
</reference>
<dbReference type="EC" id="1.1.1.184" evidence="2"/>
<evidence type="ECO:0000313" key="3">
    <source>
        <dbReference type="EnsemblMetazoa" id="PHUM009820-PA"/>
    </source>
</evidence>
<protein>
    <submittedName>
        <fullName evidence="2 3">Short-chain dehydrogenase, putative</fullName>
        <ecNumber evidence="2">1.1.1.184</ecNumber>
    </submittedName>
</protein>
<evidence type="ECO:0000313" key="4">
    <source>
        <dbReference type="Proteomes" id="UP000009046"/>
    </source>
</evidence>
<dbReference type="InterPro" id="IPR036291">
    <property type="entry name" value="NAD(P)-bd_dom_sf"/>
</dbReference>
<reference evidence="2" key="1">
    <citation type="submission" date="2007-04" db="EMBL/GenBank/DDBJ databases">
        <title>Annotation of Pediculus humanus corporis strain USDA.</title>
        <authorList>
            <person name="Kirkness E."/>
            <person name="Hannick L."/>
            <person name="Hass B."/>
            <person name="Bruggner R."/>
            <person name="Lawson D."/>
            <person name="Bidwell S."/>
            <person name="Joardar V."/>
            <person name="Caler E."/>
            <person name="Walenz B."/>
            <person name="Inman J."/>
            <person name="Schobel S."/>
            <person name="Galinsky K."/>
            <person name="Amedeo P."/>
            <person name="Strausberg R."/>
        </authorList>
    </citation>
    <scope>NUCLEOTIDE SEQUENCE</scope>
    <source>
        <strain evidence="2">USDA</strain>
    </source>
</reference>
<dbReference type="Pfam" id="PF13561">
    <property type="entry name" value="adh_short_C2"/>
    <property type="match status" value="1"/>
</dbReference>
<dbReference type="eggNOG" id="KOG0725">
    <property type="taxonomic scope" value="Eukaryota"/>
</dbReference>
<keyword evidence="2" id="KW-0560">Oxidoreductase</keyword>
<evidence type="ECO:0000256" key="1">
    <source>
        <dbReference type="ARBA" id="ARBA00006484"/>
    </source>
</evidence>
<sequence length="269" mass="28461">MLRIMTRLVNNYRGHVIQSCCASTYPKKLDGKVAVVTASTDGIGFAIAKNLAVNGANVVISSRKKNNVESAVEKLHCEGLKNVTGVVCHVGNAEQRNELFKTAVECYGGVDILVSNAAVNPETGPVLECEEKVWDKIFEINVKAAYLLAKQAVPLMQKRNGGSIVFVSSIAGAYSVSKTALLGLTKAASQDLACDNIRVNCIAPGIVETKFSAAISTGPAKEIALQQIPMNKLAQPDDIAGTVTFLCSNDASYITGETIVIAGGMQSRL</sequence>
<dbReference type="OMA" id="WEVANVI"/>
<reference evidence="3" key="3">
    <citation type="submission" date="2021-02" db="UniProtKB">
        <authorList>
            <consortium name="EnsemblMetazoa"/>
        </authorList>
    </citation>
    <scope>IDENTIFICATION</scope>
    <source>
        <strain evidence="3">USDA</strain>
    </source>
</reference>
<dbReference type="VEuPathDB" id="VectorBase:PHUM009820"/>
<keyword evidence="4" id="KW-1185">Reference proteome</keyword>
<evidence type="ECO:0000313" key="2">
    <source>
        <dbReference type="EMBL" id="EEB10002.1"/>
    </source>
</evidence>
<dbReference type="PRINTS" id="PR00081">
    <property type="entry name" value="GDHRDH"/>
</dbReference>
<dbReference type="PANTHER" id="PTHR43943:SF2">
    <property type="entry name" value="DEHYDROGENASE_REDUCTASE 4"/>
    <property type="match status" value="1"/>
</dbReference>
<name>E0V9E6_PEDHC</name>
<dbReference type="FunCoup" id="E0V9E6">
    <property type="interactions" value="553"/>
</dbReference>
<dbReference type="PRINTS" id="PR00080">
    <property type="entry name" value="SDRFAMILY"/>
</dbReference>
<dbReference type="KEGG" id="phu:Phum_PHUM009820"/>
<proteinExistence type="inferred from homology"/>